<gene>
    <name evidence="6" type="ORF">E3T48_07075</name>
</gene>
<organism evidence="6 7">
    <name type="scientific">Cryobacterium fucosi</name>
    <dbReference type="NCBI Taxonomy" id="1259157"/>
    <lineage>
        <taxon>Bacteria</taxon>
        <taxon>Bacillati</taxon>
        <taxon>Actinomycetota</taxon>
        <taxon>Actinomycetes</taxon>
        <taxon>Micrococcales</taxon>
        <taxon>Microbacteriaceae</taxon>
        <taxon>Cryobacterium</taxon>
    </lineage>
</organism>
<dbReference type="InterPro" id="IPR051011">
    <property type="entry name" value="Metal_resp_trans_reg"/>
</dbReference>
<dbReference type="PANTHER" id="PTHR43132">
    <property type="entry name" value="ARSENICAL RESISTANCE OPERON REPRESSOR ARSR-RELATED"/>
    <property type="match status" value="1"/>
</dbReference>
<dbReference type="PANTHER" id="PTHR43132:SF8">
    <property type="entry name" value="HTH-TYPE TRANSCRIPTIONAL REGULATOR KMTR"/>
    <property type="match status" value="1"/>
</dbReference>
<dbReference type="NCBIfam" id="NF033788">
    <property type="entry name" value="HTH_metalloreg"/>
    <property type="match status" value="1"/>
</dbReference>
<dbReference type="InterPro" id="IPR011991">
    <property type="entry name" value="ArsR-like_HTH"/>
</dbReference>
<dbReference type="SUPFAM" id="SSF46785">
    <property type="entry name" value="Winged helix' DNA-binding domain"/>
    <property type="match status" value="1"/>
</dbReference>
<name>A0A4R9B8Y2_9MICO</name>
<dbReference type="RefSeq" id="WP_134523221.1">
    <property type="nucleotide sequence ID" value="NZ_SOHH01000061.1"/>
</dbReference>
<dbReference type="CDD" id="cd00090">
    <property type="entry name" value="HTH_ARSR"/>
    <property type="match status" value="1"/>
</dbReference>
<dbReference type="PRINTS" id="PR00778">
    <property type="entry name" value="HTHARSR"/>
</dbReference>
<dbReference type="PROSITE" id="PS50987">
    <property type="entry name" value="HTH_ARSR_2"/>
    <property type="match status" value="1"/>
</dbReference>
<dbReference type="Gene3D" id="1.10.10.10">
    <property type="entry name" value="Winged helix-like DNA-binding domain superfamily/Winged helix DNA-binding domain"/>
    <property type="match status" value="1"/>
</dbReference>
<dbReference type="Proteomes" id="UP000298313">
    <property type="component" value="Unassembled WGS sequence"/>
</dbReference>
<keyword evidence="2" id="KW-0238">DNA-binding</keyword>
<accession>A0A4R9B8Y2</accession>
<evidence type="ECO:0000313" key="6">
    <source>
        <dbReference type="EMBL" id="TFD78201.1"/>
    </source>
</evidence>
<dbReference type="InterPro" id="IPR001845">
    <property type="entry name" value="HTH_ArsR_DNA-bd_dom"/>
</dbReference>
<dbReference type="GO" id="GO:0003700">
    <property type="term" value="F:DNA-binding transcription factor activity"/>
    <property type="evidence" value="ECO:0007669"/>
    <property type="project" value="InterPro"/>
</dbReference>
<dbReference type="GO" id="GO:0003677">
    <property type="term" value="F:DNA binding"/>
    <property type="evidence" value="ECO:0007669"/>
    <property type="project" value="UniProtKB-KW"/>
</dbReference>
<reference evidence="6 7" key="1">
    <citation type="submission" date="2019-03" db="EMBL/GenBank/DDBJ databases">
        <title>Genomics of glacier-inhabiting Cryobacterium strains.</title>
        <authorList>
            <person name="Liu Q."/>
            <person name="Xin Y.-H."/>
        </authorList>
    </citation>
    <scope>NUCLEOTIDE SEQUENCE [LARGE SCALE GENOMIC DNA]</scope>
    <source>
        <strain evidence="6 7">Hh4</strain>
    </source>
</reference>
<evidence type="ECO:0000256" key="3">
    <source>
        <dbReference type="ARBA" id="ARBA00023163"/>
    </source>
</evidence>
<dbReference type="InterPro" id="IPR036390">
    <property type="entry name" value="WH_DNA-bd_sf"/>
</dbReference>
<dbReference type="AlphaFoldDB" id="A0A4R9B8Y2"/>
<dbReference type="Pfam" id="PF01022">
    <property type="entry name" value="HTH_5"/>
    <property type="match status" value="1"/>
</dbReference>
<dbReference type="OrthoDB" id="9810923at2"/>
<evidence type="ECO:0000256" key="4">
    <source>
        <dbReference type="SAM" id="MobiDB-lite"/>
    </source>
</evidence>
<evidence type="ECO:0000313" key="7">
    <source>
        <dbReference type="Proteomes" id="UP000298313"/>
    </source>
</evidence>
<dbReference type="InterPro" id="IPR036388">
    <property type="entry name" value="WH-like_DNA-bd_sf"/>
</dbReference>
<keyword evidence="7" id="KW-1185">Reference proteome</keyword>
<feature type="domain" description="HTH arsR-type" evidence="5">
    <location>
        <begin position="13"/>
        <end position="107"/>
    </location>
</feature>
<feature type="region of interest" description="Disordered" evidence="4">
    <location>
        <begin position="103"/>
        <end position="131"/>
    </location>
</feature>
<comment type="caution">
    <text evidence="6">The sequence shown here is derived from an EMBL/GenBank/DDBJ whole genome shotgun (WGS) entry which is preliminary data.</text>
</comment>
<keyword evidence="1" id="KW-0805">Transcription regulation</keyword>
<feature type="compositionally biased region" description="Basic and acidic residues" evidence="4">
    <location>
        <begin position="103"/>
        <end position="123"/>
    </location>
</feature>
<dbReference type="EMBL" id="SOHH01000061">
    <property type="protein sequence ID" value="TFD78201.1"/>
    <property type="molecule type" value="Genomic_DNA"/>
</dbReference>
<evidence type="ECO:0000259" key="5">
    <source>
        <dbReference type="PROSITE" id="PS50987"/>
    </source>
</evidence>
<proteinExistence type="predicted"/>
<evidence type="ECO:0000256" key="1">
    <source>
        <dbReference type="ARBA" id="ARBA00023015"/>
    </source>
</evidence>
<evidence type="ECO:0000256" key="2">
    <source>
        <dbReference type="ARBA" id="ARBA00023125"/>
    </source>
</evidence>
<dbReference type="SMART" id="SM00418">
    <property type="entry name" value="HTH_ARSR"/>
    <property type="match status" value="1"/>
</dbReference>
<keyword evidence="3" id="KW-0804">Transcription</keyword>
<protein>
    <submittedName>
        <fullName evidence="6">ArsR family transcriptional regulator</fullName>
    </submittedName>
</protein>
<sequence length="131" mass="14147">MVDNRSHTSAITADDSRLATAAATLKMLAEKTRLHILWILTTAPADVNSLTRATGASRTAVSQHLAKLRLAGLVDAHREDRHVIYSLRDGHLSRLVAESLSHADHIATGEPLHPPETDGEPARRGAHRSTA</sequence>